<dbReference type="InterPro" id="IPR011989">
    <property type="entry name" value="ARM-like"/>
</dbReference>
<evidence type="ECO:0000313" key="6">
    <source>
        <dbReference type="EMBL" id="EGB09563.1"/>
    </source>
</evidence>
<dbReference type="InterPro" id="IPR057941">
    <property type="entry name" value="TPR_TNPO3_IPO13_2nd"/>
</dbReference>
<dbReference type="EMBL" id="GL833125">
    <property type="protein sequence ID" value="EGB09563.1"/>
    <property type="molecule type" value="Genomic_DNA"/>
</dbReference>
<dbReference type="Pfam" id="PF08389">
    <property type="entry name" value="Xpo1"/>
    <property type="match status" value="1"/>
</dbReference>
<dbReference type="Pfam" id="PF24138">
    <property type="entry name" value="TPR_TNPO3_IPO13_2nd"/>
    <property type="match status" value="1"/>
</dbReference>
<dbReference type="AlphaFoldDB" id="F0Y5X0"/>
<dbReference type="Proteomes" id="UP000002729">
    <property type="component" value="Unassembled WGS sequence"/>
</dbReference>
<dbReference type="GO" id="GO:0005737">
    <property type="term" value="C:cytoplasm"/>
    <property type="evidence" value="ECO:0007669"/>
    <property type="project" value="TreeGrafter"/>
</dbReference>
<dbReference type="PANTHER" id="PTHR12363:SF33">
    <property type="entry name" value="IMPORTIN-13"/>
    <property type="match status" value="1"/>
</dbReference>
<keyword evidence="3" id="KW-0813">Transport</keyword>
<evidence type="ECO:0000256" key="3">
    <source>
        <dbReference type="ARBA" id="ARBA00022448"/>
    </source>
</evidence>
<dbReference type="InterPro" id="IPR013598">
    <property type="entry name" value="Exportin-1/Importin-b-like"/>
</dbReference>
<dbReference type="SUPFAM" id="SSF48371">
    <property type="entry name" value="ARM repeat"/>
    <property type="match status" value="1"/>
</dbReference>
<gene>
    <name evidence="6" type="ORF">AURANDRAFT_63224</name>
</gene>
<dbReference type="InterPro" id="IPR016024">
    <property type="entry name" value="ARM-type_fold"/>
</dbReference>
<dbReference type="InterPro" id="IPR058537">
    <property type="entry name" value="TPR_TNPO3_IPO13_4th"/>
</dbReference>
<dbReference type="InParanoid" id="F0Y5X0"/>
<sequence>MADQEMLALLATNLQAMYHGTDAAQRRSADAFLQKLQREASGWGLADAILGGRTPFASGPGDLASNALGAEAVTFASMTLHAKVSGDLHELSPEQAVSLRGAALDHLARWSGVGVPGVVVKKLGLTVAALAVSTSWDGALDFVREAFGREEADAAQGMRTKVVAVELLAALPEQCAWKELNVPLSRREAYTRYLCQSSEGVLGVLTQLVVWAAGAAAGCPAGAEQLNGAVFGCLKSWISFCDIKAEHLASSALFTGAFDALGHGPLFEHACDVIVEALRRFDCRLPENGVLVAAIAPRVMALEARFAAATASEDDDEAMGLCRIFCEMGEAYMPMIASERDCNQLAIVSVMIKCTEYPARRVAARAAKESEIPNFKGSYLGRFPLVAAAPLRFWYHLARAVGRLADGDPARASLVAKFRDAYASLARLCVRLSVRGEHDVDAADPRLDGDDFSSHRCDLFDAFGDAAYFLGADAVLAAVAEEVQLATGANATCDGVEACLFALTALSDFVPDAEAFVLPSACSMVCALPRDWRRARDRGSVFVGAYARWLRRRPDALRSCFQFLLDELAALPAQAPAKGDHSSQAARALKRLCDKCAPELGQAGALTIRDTLTNRVPLKDELEILEGLGAVVAAMPDYEAVRAGTEQLAGPPALALTAIASSNAAGEPRVVARELDRLTSVVRYASPPAALLGSRPHPVLELFDKLWPVFEALGAKYRESTVVVVVEKLCRCYKHAMRSCRKAFAPMLSRMAAHLVQSFASNPISSFIYCSSICITEFGDEAEKRPALFDMFASLSSAVFGLLSTPEAYAAAPDVVEEYFYLASRFLDHCPEPLLESPLLAALLRAATAGLAVEHREALRGVLHCCDRFASTAIRSLQRAGGPLPPAVAHCEPPLSRRDAPQSQQDVDDARRHAATLHGLLVVEASGAALTDGLLKALSGDLPSYIKDEGRGSLLGVLWKLRLVCPPESFAAWCSTSLAVITDKFASHEITNDLLKSVAVEPPRKDHFYDAFAVFARCFSAKRKMKTRRSGRR</sequence>
<dbReference type="PANTHER" id="PTHR12363">
    <property type="entry name" value="TRANSPORTIN 3 AND IMPORTIN 13"/>
    <property type="match status" value="1"/>
</dbReference>
<reference evidence="6 7" key="1">
    <citation type="journal article" date="2011" name="Proc. Natl. Acad. Sci. U.S.A.">
        <title>Niche of harmful alga Aureococcus anophagefferens revealed through ecogenomics.</title>
        <authorList>
            <person name="Gobler C.J."/>
            <person name="Berry D.L."/>
            <person name="Dyhrman S.T."/>
            <person name="Wilhelm S.W."/>
            <person name="Salamov A."/>
            <person name="Lobanov A.V."/>
            <person name="Zhang Y."/>
            <person name="Collier J.L."/>
            <person name="Wurch L.L."/>
            <person name="Kustka A.B."/>
            <person name="Dill B.D."/>
            <person name="Shah M."/>
            <person name="VerBerkmoes N.C."/>
            <person name="Kuo A."/>
            <person name="Terry A."/>
            <person name="Pangilinan J."/>
            <person name="Lindquist E.A."/>
            <person name="Lucas S."/>
            <person name="Paulsen I.T."/>
            <person name="Hattenrath-Lehmann T.K."/>
            <person name="Talmage S.C."/>
            <person name="Walker E.A."/>
            <person name="Koch F."/>
            <person name="Burson A.M."/>
            <person name="Marcoval M.A."/>
            <person name="Tang Y.Z."/>
            <person name="Lecleir G.R."/>
            <person name="Coyne K.J."/>
            <person name="Berg G.M."/>
            <person name="Bertrand E.M."/>
            <person name="Saito M.A."/>
            <person name="Gladyshev V.N."/>
            <person name="Grigoriev I.V."/>
        </authorList>
    </citation>
    <scope>NUCLEOTIDE SEQUENCE [LARGE SCALE GENOMIC DNA]</scope>
    <source>
        <strain evidence="7">CCMP 1984</strain>
    </source>
</reference>
<dbReference type="GO" id="GO:0006606">
    <property type="term" value="P:protein import into nucleus"/>
    <property type="evidence" value="ECO:0007669"/>
    <property type="project" value="TreeGrafter"/>
</dbReference>
<dbReference type="OrthoDB" id="435593at2759"/>
<name>F0Y5X0_AURAN</name>
<protein>
    <recommendedName>
        <fullName evidence="5">Exportin-1/Importin-beta-like domain-containing protein</fullName>
    </recommendedName>
</protein>
<evidence type="ECO:0000256" key="4">
    <source>
        <dbReference type="ARBA" id="ARBA00023242"/>
    </source>
</evidence>
<keyword evidence="7" id="KW-1185">Reference proteome</keyword>
<evidence type="ECO:0000259" key="5">
    <source>
        <dbReference type="Pfam" id="PF08389"/>
    </source>
</evidence>
<evidence type="ECO:0000256" key="1">
    <source>
        <dbReference type="ARBA" id="ARBA00004123"/>
    </source>
</evidence>
<accession>F0Y5X0</accession>
<dbReference type="Gene3D" id="1.25.10.10">
    <property type="entry name" value="Leucine-rich Repeat Variant"/>
    <property type="match status" value="1"/>
</dbReference>
<proteinExistence type="inferred from homology"/>
<dbReference type="OMA" id="LECITSW"/>
<keyword evidence="4" id="KW-0539">Nucleus</keyword>
<dbReference type="GO" id="GO:0005634">
    <property type="term" value="C:nucleus"/>
    <property type="evidence" value="ECO:0007669"/>
    <property type="project" value="UniProtKB-SubCell"/>
</dbReference>
<dbReference type="RefSeq" id="XP_009035618.1">
    <property type="nucleotide sequence ID" value="XM_009037370.1"/>
</dbReference>
<feature type="domain" description="Exportin-1/Importin-beta-like" evidence="5">
    <location>
        <begin position="118"/>
        <end position="274"/>
    </location>
</feature>
<dbReference type="GeneID" id="20224239"/>
<dbReference type="KEGG" id="aaf:AURANDRAFT_63224"/>
<evidence type="ECO:0000256" key="2">
    <source>
        <dbReference type="ARBA" id="ARBA00007991"/>
    </source>
</evidence>
<comment type="subcellular location">
    <subcellularLocation>
        <location evidence="1">Nucleus</location>
    </subcellularLocation>
</comment>
<comment type="similarity">
    <text evidence="2">Belongs to the importin beta family.</text>
</comment>
<dbReference type="InterPro" id="IPR051345">
    <property type="entry name" value="Importin_beta-like_NTR"/>
</dbReference>
<dbReference type="eggNOG" id="KOG2081">
    <property type="taxonomic scope" value="Eukaryota"/>
</dbReference>
<dbReference type="Pfam" id="PF24139">
    <property type="entry name" value="TPR_TNPO3_IPO13_4th"/>
    <property type="match status" value="1"/>
</dbReference>
<evidence type="ECO:0000313" key="7">
    <source>
        <dbReference type="Proteomes" id="UP000002729"/>
    </source>
</evidence>
<organism evidence="7">
    <name type="scientific">Aureococcus anophagefferens</name>
    <name type="common">Harmful bloom alga</name>
    <dbReference type="NCBI Taxonomy" id="44056"/>
    <lineage>
        <taxon>Eukaryota</taxon>
        <taxon>Sar</taxon>
        <taxon>Stramenopiles</taxon>
        <taxon>Ochrophyta</taxon>
        <taxon>Pelagophyceae</taxon>
        <taxon>Pelagomonadales</taxon>
        <taxon>Pelagomonadaceae</taxon>
        <taxon>Aureococcus</taxon>
    </lineage>
</organism>